<feature type="repeat" description="ANK" evidence="8">
    <location>
        <begin position="199"/>
        <end position="231"/>
    </location>
</feature>
<dbReference type="SMART" id="SM00248">
    <property type="entry name" value="ANK"/>
    <property type="match status" value="5"/>
</dbReference>
<evidence type="ECO:0000313" key="12">
    <source>
        <dbReference type="EMBL" id="KAB8349716.1"/>
    </source>
</evidence>
<dbReference type="PANTHER" id="PTHR24161:SF85">
    <property type="entry name" value="PALMITOYLTRANSFERASE HIP14"/>
    <property type="match status" value="1"/>
</dbReference>
<dbReference type="Pfam" id="PF01529">
    <property type="entry name" value="DHHC"/>
    <property type="match status" value="1"/>
</dbReference>
<evidence type="ECO:0000256" key="9">
    <source>
        <dbReference type="RuleBase" id="RU079119"/>
    </source>
</evidence>
<dbReference type="InterPro" id="IPR036770">
    <property type="entry name" value="Ankyrin_rpt-contain_sf"/>
</dbReference>
<dbReference type="PROSITE" id="PS50088">
    <property type="entry name" value="ANK_REPEAT"/>
    <property type="match status" value="2"/>
</dbReference>
<feature type="transmembrane region" description="Helical" evidence="9">
    <location>
        <begin position="338"/>
        <end position="359"/>
    </location>
</feature>
<keyword evidence="7 9" id="KW-0472">Membrane</keyword>
<evidence type="ECO:0000313" key="13">
    <source>
        <dbReference type="Proteomes" id="UP000327013"/>
    </source>
</evidence>
<evidence type="ECO:0000256" key="3">
    <source>
        <dbReference type="ARBA" id="ARBA00022692"/>
    </source>
</evidence>
<dbReference type="InterPro" id="IPR001594">
    <property type="entry name" value="Palmitoyltrfase_DHHC"/>
</dbReference>
<evidence type="ECO:0000256" key="7">
    <source>
        <dbReference type="ARBA" id="ARBA00023136"/>
    </source>
</evidence>
<feature type="transmembrane region" description="Helical" evidence="9">
    <location>
        <begin position="503"/>
        <end position="527"/>
    </location>
</feature>
<comment type="similarity">
    <text evidence="2 9">Belongs to the DHHC palmitoyltransferase family.</text>
</comment>
<comment type="caution">
    <text evidence="12">The sequence shown here is derived from an EMBL/GenBank/DDBJ whole genome shotgun (WGS) entry which is preliminary data.</text>
</comment>
<feature type="transmembrane region" description="Helical" evidence="9">
    <location>
        <begin position="305"/>
        <end position="326"/>
    </location>
</feature>
<accession>A0A5N6KWF5</accession>
<dbReference type="PANTHER" id="PTHR24161">
    <property type="entry name" value="ANK_REP_REGION DOMAIN-CONTAINING PROTEIN-RELATED"/>
    <property type="match status" value="1"/>
</dbReference>
<dbReference type="EMBL" id="VIBQ01000014">
    <property type="protein sequence ID" value="KAB8349716.1"/>
    <property type="molecule type" value="Genomic_DNA"/>
</dbReference>
<dbReference type="Gene3D" id="1.25.40.20">
    <property type="entry name" value="Ankyrin repeat-containing domain"/>
    <property type="match status" value="1"/>
</dbReference>
<dbReference type="Proteomes" id="UP000327013">
    <property type="component" value="Unassembled WGS sequence"/>
</dbReference>
<proteinExistence type="inferred from homology"/>
<comment type="catalytic activity">
    <reaction evidence="9">
        <text>L-cysteinyl-[protein] + hexadecanoyl-CoA = S-hexadecanoyl-L-cysteinyl-[protein] + CoA</text>
        <dbReference type="Rhea" id="RHEA:36683"/>
        <dbReference type="Rhea" id="RHEA-COMP:10131"/>
        <dbReference type="Rhea" id="RHEA-COMP:11032"/>
        <dbReference type="ChEBI" id="CHEBI:29950"/>
        <dbReference type="ChEBI" id="CHEBI:57287"/>
        <dbReference type="ChEBI" id="CHEBI:57379"/>
        <dbReference type="ChEBI" id="CHEBI:74151"/>
        <dbReference type="EC" id="2.3.1.225"/>
    </reaction>
</comment>
<feature type="domain" description="Palmitoyltransferase DHHC" evidence="11">
    <location>
        <begin position="414"/>
        <end position="540"/>
    </location>
</feature>
<evidence type="ECO:0000256" key="4">
    <source>
        <dbReference type="ARBA" id="ARBA00022737"/>
    </source>
</evidence>
<keyword evidence="9" id="KW-0808">Transferase</keyword>
<gene>
    <name evidence="12" type="ORF">FH972_023731</name>
</gene>
<dbReference type="GO" id="GO:0019706">
    <property type="term" value="F:protein-cysteine S-palmitoyltransferase activity"/>
    <property type="evidence" value="ECO:0007669"/>
    <property type="project" value="UniProtKB-EC"/>
</dbReference>
<feature type="transmembrane region" description="Helical" evidence="9">
    <location>
        <begin position="371"/>
        <end position="390"/>
    </location>
</feature>
<dbReference type="OrthoDB" id="20872at2759"/>
<keyword evidence="4" id="KW-0677">Repeat</keyword>
<evidence type="ECO:0000256" key="1">
    <source>
        <dbReference type="ARBA" id="ARBA00004127"/>
    </source>
</evidence>
<sequence length="697" mass="77441">MDASATQDAPHDTHGAESANGQAGGDGSTDQNHARPQLPLEEDIMQLARLGEMSGIQKLFESGRCPLLTRTQWAALNNHYALCHFLVQSGADVNAKGGAMAATPGMWAVRNCNYYVVDLLLQHGADPLKTDDQGFNMLQNAAMDGNVFQVMMLLHQDVPVDVVDPKGHTSLMWAAYKGFPACVESLLQWGASISSKDEQGFTALHWALVRGNQACIQKLIEAGADKFAQTSDGKSPSTVARDMNTVPQWTQALADCGYQPDGLPKEFPLSSIVKDRKVFFTRFLFLWPFLILFCCIYIVSYMPAYFGFPLAAITFFALQSVAQGLLRWAPSNFKRIQFTPFLTGIFAGSLFWVGVQYLFRILPVTFSSTPVSNVAFMIFYASCTYFYALSMIENPGFIPRTTSRTEQKEAIRTMLDTQNHCPWVSNCVGVNNHRHFFFYVLSLEIGVLILIRLTLKCMHHLIFAPLYRNMLIKTDLSILPPSSITECNILEPNLCAILNEDPFTIVTVIWVCLQLLWVTMLVFVQLLQISRAVTTRENMKGFDLEGPAAAVTSAVLTGTPSVDGAELSDRNAGPSMDASAPVPQRPRQSGWQQCKTVLGIDSFLAIALHGSRAHEVQAQRRRNPFTRGVVTNLTDFFYDVEPIFKMRRDGRAMLGGEVVDYTTLYEAPPRRRTRIAPFEGPGGDIVYRSVTEEESVV</sequence>
<keyword evidence="3 9" id="KW-0812">Transmembrane</keyword>
<evidence type="ECO:0000256" key="10">
    <source>
        <dbReference type="SAM" id="MobiDB-lite"/>
    </source>
</evidence>
<name>A0A5N6KWF5_9ROSI</name>
<feature type="transmembrane region" description="Helical" evidence="9">
    <location>
        <begin position="279"/>
        <end position="299"/>
    </location>
</feature>
<organism evidence="12 13">
    <name type="scientific">Carpinus fangiana</name>
    <dbReference type="NCBI Taxonomy" id="176857"/>
    <lineage>
        <taxon>Eukaryota</taxon>
        <taxon>Viridiplantae</taxon>
        <taxon>Streptophyta</taxon>
        <taxon>Embryophyta</taxon>
        <taxon>Tracheophyta</taxon>
        <taxon>Spermatophyta</taxon>
        <taxon>Magnoliopsida</taxon>
        <taxon>eudicotyledons</taxon>
        <taxon>Gunneridae</taxon>
        <taxon>Pentapetalae</taxon>
        <taxon>rosids</taxon>
        <taxon>fabids</taxon>
        <taxon>Fagales</taxon>
        <taxon>Betulaceae</taxon>
        <taxon>Carpinus</taxon>
    </lineage>
</organism>
<dbReference type="SUPFAM" id="SSF48403">
    <property type="entry name" value="Ankyrin repeat"/>
    <property type="match status" value="1"/>
</dbReference>
<dbReference type="GO" id="GO:0012505">
    <property type="term" value="C:endomembrane system"/>
    <property type="evidence" value="ECO:0007669"/>
    <property type="project" value="UniProtKB-SubCell"/>
</dbReference>
<comment type="subcellular location">
    <subcellularLocation>
        <location evidence="1">Endomembrane system</location>
        <topology evidence="1">Multi-pass membrane protein</topology>
    </subcellularLocation>
</comment>
<protein>
    <recommendedName>
        <fullName evidence="9">S-acyltransferase</fullName>
        <ecNumber evidence="9">2.3.1.225</ecNumber>
    </recommendedName>
    <alternativeName>
        <fullName evidence="9">Palmitoyltransferase</fullName>
    </alternativeName>
</protein>
<feature type="transmembrane region" description="Helical" evidence="9">
    <location>
        <begin position="436"/>
        <end position="455"/>
    </location>
</feature>
<evidence type="ECO:0000259" key="11">
    <source>
        <dbReference type="Pfam" id="PF01529"/>
    </source>
</evidence>
<evidence type="ECO:0000256" key="6">
    <source>
        <dbReference type="ARBA" id="ARBA00023043"/>
    </source>
</evidence>
<evidence type="ECO:0000256" key="5">
    <source>
        <dbReference type="ARBA" id="ARBA00022989"/>
    </source>
</evidence>
<dbReference type="PROSITE" id="PS50297">
    <property type="entry name" value="ANK_REP_REGION"/>
    <property type="match status" value="2"/>
</dbReference>
<feature type="region of interest" description="Disordered" evidence="10">
    <location>
        <begin position="560"/>
        <end position="587"/>
    </location>
</feature>
<dbReference type="PROSITE" id="PS50216">
    <property type="entry name" value="DHHC"/>
    <property type="match status" value="1"/>
</dbReference>
<keyword evidence="5 9" id="KW-1133">Transmembrane helix</keyword>
<feature type="repeat" description="ANK" evidence="8">
    <location>
        <begin position="166"/>
        <end position="198"/>
    </location>
</feature>
<reference evidence="12 13" key="1">
    <citation type="submission" date="2019-06" db="EMBL/GenBank/DDBJ databases">
        <title>A chromosomal-level reference genome of Carpinus fangiana (Coryloideae, Betulaceae).</title>
        <authorList>
            <person name="Yang X."/>
            <person name="Wang Z."/>
            <person name="Zhang L."/>
            <person name="Hao G."/>
            <person name="Liu J."/>
            <person name="Yang Y."/>
        </authorList>
    </citation>
    <scope>NUCLEOTIDE SEQUENCE [LARGE SCALE GENOMIC DNA]</scope>
    <source>
        <strain evidence="12">Cfa_2016G</strain>
        <tissue evidence="12">Leaf</tissue>
    </source>
</reference>
<feature type="region of interest" description="Disordered" evidence="10">
    <location>
        <begin position="1"/>
        <end position="34"/>
    </location>
</feature>
<evidence type="ECO:0000256" key="8">
    <source>
        <dbReference type="PROSITE-ProRule" id="PRU00023"/>
    </source>
</evidence>
<keyword evidence="9" id="KW-0012">Acyltransferase</keyword>
<dbReference type="InterPro" id="IPR002110">
    <property type="entry name" value="Ankyrin_rpt"/>
</dbReference>
<dbReference type="EC" id="2.3.1.225" evidence="9"/>
<dbReference type="Pfam" id="PF12796">
    <property type="entry name" value="Ank_2"/>
    <property type="match status" value="2"/>
</dbReference>
<comment type="domain">
    <text evidence="9">The DHHC domain is required for palmitoyltransferase activity.</text>
</comment>
<keyword evidence="6 8" id="KW-0040">ANK repeat</keyword>
<keyword evidence="13" id="KW-1185">Reference proteome</keyword>
<evidence type="ECO:0000256" key="2">
    <source>
        <dbReference type="ARBA" id="ARBA00008574"/>
    </source>
</evidence>
<dbReference type="AlphaFoldDB" id="A0A5N6KWF5"/>